<feature type="domain" description="HD-GYP" evidence="10">
    <location>
        <begin position="868"/>
        <end position="1059"/>
    </location>
</feature>
<dbReference type="InterPro" id="IPR013656">
    <property type="entry name" value="PAS_4"/>
</dbReference>
<dbReference type="InterPro" id="IPR000014">
    <property type="entry name" value="PAS"/>
</dbReference>
<dbReference type="InterPro" id="IPR013767">
    <property type="entry name" value="PAS_fold"/>
</dbReference>
<dbReference type="SMART" id="SM00471">
    <property type="entry name" value="HDc"/>
    <property type="match status" value="1"/>
</dbReference>
<evidence type="ECO:0000256" key="2">
    <source>
        <dbReference type="ARBA" id="ARBA00022475"/>
    </source>
</evidence>
<gene>
    <name evidence="11" type="ORF">dnm_044730</name>
</gene>
<dbReference type="SUPFAM" id="SSF55785">
    <property type="entry name" value="PYP-like sensor domain (PAS domain)"/>
    <property type="match status" value="4"/>
</dbReference>
<evidence type="ECO:0000256" key="7">
    <source>
        <dbReference type="SAM" id="Phobius"/>
    </source>
</evidence>
<evidence type="ECO:0000259" key="10">
    <source>
        <dbReference type="PROSITE" id="PS51832"/>
    </source>
</evidence>
<dbReference type="CDD" id="cd00130">
    <property type="entry name" value="PAS"/>
    <property type="match status" value="3"/>
</dbReference>
<dbReference type="Proteomes" id="UP000663722">
    <property type="component" value="Chromosome"/>
</dbReference>
<comment type="subcellular location">
    <subcellularLocation>
        <location evidence="1">Cell membrane</location>
        <topology evidence="1">Multi-pass membrane protein</topology>
    </subcellularLocation>
</comment>
<dbReference type="PANTHER" id="PTHR43155">
    <property type="entry name" value="CYCLIC DI-GMP PHOSPHODIESTERASE PA4108-RELATED"/>
    <property type="match status" value="1"/>
</dbReference>
<proteinExistence type="predicted"/>
<dbReference type="SUPFAM" id="SSF109604">
    <property type="entry name" value="HD-domain/PDEase-like"/>
    <property type="match status" value="1"/>
</dbReference>
<dbReference type="SMART" id="SM00086">
    <property type="entry name" value="PAC"/>
    <property type="match status" value="3"/>
</dbReference>
<reference evidence="11" key="1">
    <citation type="journal article" date="2021" name="Microb. Physiol.">
        <title>Proteogenomic Insights into the Physiology of Marine, Sulfate-Reducing, Filamentous Desulfonema limicola and Desulfonema magnum.</title>
        <authorList>
            <person name="Schnaars V."/>
            <person name="Wohlbrand L."/>
            <person name="Scheve S."/>
            <person name="Hinrichs C."/>
            <person name="Reinhardt R."/>
            <person name="Rabus R."/>
        </authorList>
    </citation>
    <scope>NUCLEOTIDE SEQUENCE</scope>
    <source>
        <strain evidence="11">4be13</strain>
    </source>
</reference>
<evidence type="ECO:0000256" key="5">
    <source>
        <dbReference type="ARBA" id="ARBA00023136"/>
    </source>
</evidence>
<dbReference type="InterPro" id="IPR003607">
    <property type="entry name" value="HD/PDEase_dom"/>
</dbReference>
<evidence type="ECO:0000256" key="4">
    <source>
        <dbReference type="ARBA" id="ARBA00022989"/>
    </source>
</evidence>
<evidence type="ECO:0000259" key="9">
    <source>
        <dbReference type="PROSITE" id="PS50113"/>
    </source>
</evidence>
<dbReference type="Gene3D" id="3.30.450.20">
    <property type="entry name" value="PAS domain"/>
    <property type="match status" value="5"/>
</dbReference>
<dbReference type="CDD" id="cd12912">
    <property type="entry name" value="PDC2_MCP_like"/>
    <property type="match status" value="1"/>
</dbReference>
<accession>A0A975BNC7</accession>
<feature type="domain" description="PAS" evidence="8">
    <location>
        <begin position="362"/>
        <end position="433"/>
    </location>
</feature>
<dbReference type="InterPro" id="IPR000700">
    <property type="entry name" value="PAS-assoc_C"/>
</dbReference>
<dbReference type="InterPro" id="IPR033479">
    <property type="entry name" value="dCache_1"/>
</dbReference>
<dbReference type="Pfam" id="PF13487">
    <property type="entry name" value="HD_5"/>
    <property type="match status" value="1"/>
</dbReference>
<dbReference type="Pfam" id="PF02743">
    <property type="entry name" value="dCache_1"/>
    <property type="match status" value="1"/>
</dbReference>
<dbReference type="PROSITE" id="PS51832">
    <property type="entry name" value="HD_GYP"/>
    <property type="match status" value="1"/>
</dbReference>
<dbReference type="PANTHER" id="PTHR43155:SF2">
    <property type="entry name" value="CYCLIC DI-GMP PHOSPHODIESTERASE PA4108"/>
    <property type="match status" value="1"/>
</dbReference>
<keyword evidence="2" id="KW-1003">Cell membrane</keyword>
<dbReference type="Pfam" id="PF00989">
    <property type="entry name" value="PAS"/>
    <property type="match status" value="1"/>
</dbReference>
<keyword evidence="6" id="KW-0175">Coiled coil</keyword>
<feature type="transmembrane region" description="Helical" evidence="7">
    <location>
        <begin position="318"/>
        <end position="341"/>
    </location>
</feature>
<feature type="domain" description="PAS" evidence="8">
    <location>
        <begin position="614"/>
        <end position="659"/>
    </location>
</feature>
<dbReference type="InterPro" id="IPR037522">
    <property type="entry name" value="HD_GYP_dom"/>
</dbReference>
<dbReference type="PROSITE" id="PS50113">
    <property type="entry name" value="PAC"/>
    <property type="match status" value="2"/>
</dbReference>
<feature type="transmembrane region" description="Helical" evidence="7">
    <location>
        <begin position="12"/>
        <end position="33"/>
    </location>
</feature>
<evidence type="ECO:0000259" key="8">
    <source>
        <dbReference type="PROSITE" id="PS50112"/>
    </source>
</evidence>
<feature type="coiled-coil region" evidence="6">
    <location>
        <begin position="590"/>
        <end position="617"/>
    </location>
</feature>
<dbReference type="PROSITE" id="PS50112">
    <property type="entry name" value="PAS"/>
    <property type="match status" value="4"/>
</dbReference>
<dbReference type="InterPro" id="IPR001610">
    <property type="entry name" value="PAC"/>
</dbReference>
<dbReference type="SMART" id="SM00091">
    <property type="entry name" value="PAS"/>
    <property type="match status" value="4"/>
</dbReference>
<name>A0A975BNC7_9BACT</name>
<feature type="domain" description="PAS" evidence="8">
    <location>
        <begin position="739"/>
        <end position="812"/>
    </location>
</feature>
<evidence type="ECO:0000256" key="1">
    <source>
        <dbReference type="ARBA" id="ARBA00004651"/>
    </source>
</evidence>
<evidence type="ECO:0000256" key="6">
    <source>
        <dbReference type="SAM" id="Coils"/>
    </source>
</evidence>
<organism evidence="11 12">
    <name type="scientific">Desulfonema magnum</name>
    <dbReference type="NCBI Taxonomy" id="45655"/>
    <lineage>
        <taxon>Bacteria</taxon>
        <taxon>Pseudomonadati</taxon>
        <taxon>Thermodesulfobacteriota</taxon>
        <taxon>Desulfobacteria</taxon>
        <taxon>Desulfobacterales</taxon>
        <taxon>Desulfococcaceae</taxon>
        <taxon>Desulfonema</taxon>
    </lineage>
</organism>
<sequence length="1059" mass="121139">MFISSDNEKRPSIFSFVFIIITITLILIAATIIHSINIHRETVNMITKQFNRQQSILAGSVAKQIETFLKYIANDLNRLSVHPDVVKMEPGALGQMRAFHIGIPRKTSLRRLDKEGMMRFICPDEKWRKNLIGRDYSGETYFQQAKKTKDILISGMITNEIGEMRIRVVKPIYMEDEQGKLKFNGIIMGSFDPDTLSLFVSPIVSGNTGYAWLMNEDGIFLSHYEKAFVGQDAFKVRLRKNPDLSYDTINHIQKKMIFGKQGQGRYVTGWHREEKKRTEKFIAYKPVRAFNKNWSIAVCAPVQEVEGSMRKSFRSDQYALGFIIFILIIGGVCSFTVPYRWSRILQREIDIRKQAEAALGESKKFSASLITAMKDGLCVLDKNGVLVDVNPSFCRMTGFSREELVGTGLPHIYWDEELREETEREFQKILSGNFEEFEFTFKRKNGECFPVIVSPSWIRDDKKNVINFLANIKGIEKRKQVENALKASEERLRILIEKIADGIIIADINGMVQFANPAAEVLFDKKADKLVGRAFSFSLATDDTIKIEIHRANGETGVAEMRVVGISWDGNPAYLASLRDITDRMWAAALEVENARLEAAILERKRAEESVKIAYRELNQIFQSAGDGMCVTDRNFNMLKVNKRFEKIFGIRKTDAINKKCYEVFGFDICKTSKCPMTEIFSGEELVQRDVEQEHPEGSQTLSITVTPLRNSDDELIGIIHNLKDLSERFQIEKALAESEARYRTIFENTGIATMIIEENMTISMINQEFENLTGYSKKEIHDKQSWKKFFIRDNLEQMERYHYLRRSNPGNAPRKYETKLIDRNGNLKDVCLTVAMIPETQKSIVSFLNISELRRTKKALQDNLEKLQEVMKDTIEAMALTIEKRDLYTAGHQRHVADLACAIAEEMGLSPERIEGIRMAGIVHDLGKIRVPASILSKPARLTEHEFGIIKDHPQVAYDILKKIDFPWPVAQMVLQHHEKIDGSGYPRGLSDKEILLEAKILTVADVVEAIASHRPYRPALGIEKALEEISQHKGKFYDPQVADACLRLFTEKRFAFD</sequence>
<evidence type="ECO:0000256" key="3">
    <source>
        <dbReference type="ARBA" id="ARBA00022692"/>
    </source>
</evidence>
<protein>
    <submittedName>
        <fullName evidence="11">PAS domain-containing protein</fullName>
    </submittedName>
</protein>
<dbReference type="InterPro" id="IPR035965">
    <property type="entry name" value="PAS-like_dom_sf"/>
</dbReference>
<feature type="domain" description="PAS" evidence="8">
    <location>
        <begin position="488"/>
        <end position="539"/>
    </location>
</feature>
<dbReference type="KEGG" id="dmm:dnm_044730"/>
<dbReference type="CDD" id="cd00077">
    <property type="entry name" value="HDc"/>
    <property type="match status" value="1"/>
</dbReference>
<dbReference type="Gene3D" id="1.10.3210.10">
    <property type="entry name" value="Hypothetical protein af1432"/>
    <property type="match status" value="1"/>
</dbReference>
<dbReference type="Pfam" id="PF08448">
    <property type="entry name" value="PAS_4"/>
    <property type="match status" value="1"/>
</dbReference>
<dbReference type="NCBIfam" id="TIGR00229">
    <property type="entry name" value="sensory_box"/>
    <property type="match status" value="4"/>
</dbReference>
<dbReference type="AlphaFoldDB" id="A0A975BNC7"/>
<keyword evidence="3 7" id="KW-0812">Transmembrane</keyword>
<dbReference type="GO" id="GO:0006355">
    <property type="term" value="P:regulation of DNA-templated transcription"/>
    <property type="evidence" value="ECO:0007669"/>
    <property type="project" value="InterPro"/>
</dbReference>
<keyword evidence="4 7" id="KW-1133">Transmembrane helix</keyword>
<feature type="domain" description="PAC" evidence="9">
    <location>
        <begin position="687"/>
        <end position="738"/>
    </location>
</feature>
<keyword evidence="5 7" id="KW-0472">Membrane</keyword>
<feature type="coiled-coil region" evidence="6">
    <location>
        <begin position="851"/>
        <end position="878"/>
    </location>
</feature>
<dbReference type="EMBL" id="CP061800">
    <property type="protein sequence ID" value="QTA88427.1"/>
    <property type="molecule type" value="Genomic_DNA"/>
</dbReference>
<keyword evidence="12" id="KW-1185">Reference proteome</keyword>
<dbReference type="Pfam" id="PF13426">
    <property type="entry name" value="PAS_9"/>
    <property type="match status" value="2"/>
</dbReference>
<evidence type="ECO:0000313" key="11">
    <source>
        <dbReference type="EMBL" id="QTA88427.1"/>
    </source>
</evidence>
<dbReference type="GO" id="GO:0005886">
    <property type="term" value="C:plasma membrane"/>
    <property type="evidence" value="ECO:0007669"/>
    <property type="project" value="UniProtKB-SubCell"/>
</dbReference>
<feature type="domain" description="PAC" evidence="9">
    <location>
        <begin position="435"/>
        <end position="487"/>
    </location>
</feature>
<evidence type="ECO:0000313" key="12">
    <source>
        <dbReference type="Proteomes" id="UP000663722"/>
    </source>
</evidence>